<accession>A0A7W6PT67</accession>
<keyword evidence="4" id="KW-1185">Reference proteome</keyword>
<dbReference type="RefSeq" id="WP_188080226.1">
    <property type="nucleotide sequence ID" value="NZ_JACIEU010000001.1"/>
</dbReference>
<feature type="domain" description="TonB-dependent receptor plug" evidence="2">
    <location>
        <begin position="55"/>
        <end position="121"/>
    </location>
</feature>
<evidence type="ECO:0000259" key="2">
    <source>
        <dbReference type="Pfam" id="PF07715"/>
    </source>
</evidence>
<keyword evidence="1" id="KW-0732">Signal</keyword>
<organism evidence="3 4">
    <name type="scientific">Sphingobium scionense</name>
    <dbReference type="NCBI Taxonomy" id="1404341"/>
    <lineage>
        <taxon>Bacteria</taxon>
        <taxon>Pseudomonadati</taxon>
        <taxon>Pseudomonadota</taxon>
        <taxon>Alphaproteobacteria</taxon>
        <taxon>Sphingomonadales</taxon>
        <taxon>Sphingomonadaceae</taxon>
        <taxon>Sphingobium</taxon>
    </lineage>
</organism>
<evidence type="ECO:0000256" key="1">
    <source>
        <dbReference type="SAM" id="SignalP"/>
    </source>
</evidence>
<dbReference type="AlphaFoldDB" id="A0A7W6PT67"/>
<reference evidence="3 4" key="1">
    <citation type="submission" date="2020-08" db="EMBL/GenBank/DDBJ databases">
        <title>Genomic Encyclopedia of Type Strains, Phase IV (KMG-IV): sequencing the most valuable type-strain genomes for metagenomic binning, comparative biology and taxonomic classification.</title>
        <authorList>
            <person name="Goeker M."/>
        </authorList>
    </citation>
    <scope>NUCLEOTIDE SEQUENCE [LARGE SCALE GENOMIC DNA]</scope>
    <source>
        <strain evidence="3 4">DSM 19371</strain>
    </source>
</reference>
<proteinExistence type="predicted"/>
<name>A0A7W6PT67_9SPHN</name>
<dbReference type="SUPFAM" id="SSF56935">
    <property type="entry name" value="Porins"/>
    <property type="match status" value="1"/>
</dbReference>
<dbReference type="Proteomes" id="UP000590524">
    <property type="component" value="Unassembled WGS sequence"/>
</dbReference>
<protein>
    <submittedName>
        <fullName evidence="3">Outer membrane receptor for Fe3+-dicitrate</fullName>
    </submittedName>
</protein>
<keyword evidence="3" id="KW-0675">Receptor</keyword>
<feature type="chain" id="PRO_5031098293" evidence="1">
    <location>
        <begin position="21"/>
        <end position="125"/>
    </location>
</feature>
<evidence type="ECO:0000313" key="3">
    <source>
        <dbReference type="EMBL" id="MBB4146248.1"/>
    </source>
</evidence>
<gene>
    <name evidence="3" type="ORF">GGQ90_000001</name>
</gene>
<dbReference type="EMBL" id="JACIEU010000001">
    <property type="protein sequence ID" value="MBB4146248.1"/>
    <property type="molecule type" value="Genomic_DNA"/>
</dbReference>
<evidence type="ECO:0000313" key="4">
    <source>
        <dbReference type="Proteomes" id="UP000590524"/>
    </source>
</evidence>
<dbReference type="Gene3D" id="2.170.130.10">
    <property type="entry name" value="TonB-dependent receptor, plug domain"/>
    <property type="match status" value="1"/>
</dbReference>
<sequence length="125" mass="12762">MRRTKWLALGMAMAPFAAQAETPDGAGEAMAAASIVVTGTGLALPPGTPAYGSVVIDRDRLADAASGRIESVLADVAGFQQFRRSDSRSSNPSNQGATLRALGGNASSRTLVLLDGVPVADPFFG</sequence>
<dbReference type="Pfam" id="PF07715">
    <property type="entry name" value="Plug"/>
    <property type="match status" value="1"/>
</dbReference>
<dbReference type="InterPro" id="IPR037066">
    <property type="entry name" value="Plug_dom_sf"/>
</dbReference>
<comment type="caution">
    <text evidence="3">The sequence shown here is derived from an EMBL/GenBank/DDBJ whole genome shotgun (WGS) entry which is preliminary data.</text>
</comment>
<feature type="non-terminal residue" evidence="3">
    <location>
        <position position="125"/>
    </location>
</feature>
<feature type="signal peptide" evidence="1">
    <location>
        <begin position="1"/>
        <end position="20"/>
    </location>
</feature>
<dbReference type="InterPro" id="IPR012910">
    <property type="entry name" value="Plug_dom"/>
</dbReference>